<feature type="compositionally biased region" description="Basic and acidic residues" evidence="1">
    <location>
        <begin position="124"/>
        <end position="140"/>
    </location>
</feature>
<reference evidence="2 3" key="1">
    <citation type="submission" date="2016-02" db="EMBL/GenBank/DDBJ databases">
        <title>Genome analysis of coral dinoflagellate symbionts highlights evolutionary adaptations to a symbiotic lifestyle.</title>
        <authorList>
            <person name="Aranda M."/>
            <person name="Li Y."/>
            <person name="Liew Y.J."/>
            <person name="Baumgarten S."/>
            <person name="Simakov O."/>
            <person name="Wilson M."/>
            <person name="Piel J."/>
            <person name="Ashoor H."/>
            <person name="Bougouffa S."/>
            <person name="Bajic V.B."/>
            <person name="Ryu T."/>
            <person name="Ravasi T."/>
            <person name="Bayer T."/>
            <person name="Micklem G."/>
            <person name="Kim H."/>
            <person name="Bhak J."/>
            <person name="Lajeunesse T.C."/>
            <person name="Voolstra C.R."/>
        </authorList>
    </citation>
    <scope>NUCLEOTIDE SEQUENCE [LARGE SCALE GENOMIC DNA]</scope>
    <source>
        <strain evidence="2 3">CCMP2467</strain>
    </source>
</reference>
<evidence type="ECO:0000313" key="2">
    <source>
        <dbReference type="EMBL" id="OLP81116.1"/>
    </source>
</evidence>
<evidence type="ECO:0000256" key="1">
    <source>
        <dbReference type="SAM" id="MobiDB-lite"/>
    </source>
</evidence>
<protein>
    <submittedName>
        <fullName evidence="2">Uncharacterized protein</fullName>
    </submittedName>
</protein>
<feature type="compositionally biased region" description="Basic and acidic residues" evidence="1">
    <location>
        <begin position="60"/>
        <end position="69"/>
    </location>
</feature>
<organism evidence="2 3">
    <name type="scientific">Symbiodinium microadriaticum</name>
    <name type="common">Dinoflagellate</name>
    <name type="synonym">Zooxanthella microadriatica</name>
    <dbReference type="NCBI Taxonomy" id="2951"/>
    <lineage>
        <taxon>Eukaryota</taxon>
        <taxon>Sar</taxon>
        <taxon>Alveolata</taxon>
        <taxon>Dinophyceae</taxon>
        <taxon>Suessiales</taxon>
        <taxon>Symbiodiniaceae</taxon>
        <taxon>Symbiodinium</taxon>
    </lineage>
</organism>
<comment type="caution">
    <text evidence="2">The sequence shown here is derived from an EMBL/GenBank/DDBJ whole genome shotgun (WGS) entry which is preliminary data.</text>
</comment>
<dbReference type="OrthoDB" id="10400539at2759"/>
<evidence type="ECO:0000313" key="3">
    <source>
        <dbReference type="Proteomes" id="UP000186817"/>
    </source>
</evidence>
<dbReference type="EMBL" id="LSRX01001311">
    <property type="protein sequence ID" value="OLP81116.1"/>
    <property type="molecule type" value="Genomic_DNA"/>
</dbReference>
<sequence>MSVNIRHGADLEISCKNFSGAEAARIAAAVHVEPRYLAILLLAVERKGREAKKPRSRQAGSRETKKPEATKPGGPRQLAAILSVSVLYARVQSCSSLVRGKLATGKALAEQALVAFNTGGAGEGKPKETGTEDSGGREGEQGGPTGSEGRNGCRMLQAATVEANGDALVLALVPMRSSTSRCLSGPVGAVVKVFSMLFVTTAWRAAKCRLCPRPKRKRPHAYREGAARAVASWLCPAWRLAAGSAERLLPSFGSWPKGSCSRVTSAVAPGHATSLLVRLNEITRKHGATFGRPLADVRDAEPMPASRLTAP</sequence>
<feature type="region of interest" description="Disordered" evidence="1">
    <location>
        <begin position="50"/>
        <end position="75"/>
    </location>
</feature>
<feature type="region of interest" description="Disordered" evidence="1">
    <location>
        <begin position="119"/>
        <end position="151"/>
    </location>
</feature>
<accession>A0A1Q9CDZ1</accession>
<name>A0A1Q9CDZ1_SYMMI</name>
<dbReference type="Proteomes" id="UP000186817">
    <property type="component" value="Unassembled WGS sequence"/>
</dbReference>
<proteinExistence type="predicted"/>
<gene>
    <name evidence="2" type="ORF">AK812_SmicGene38378</name>
</gene>
<keyword evidence="3" id="KW-1185">Reference proteome</keyword>
<dbReference type="AlphaFoldDB" id="A0A1Q9CDZ1"/>